<accession>A0A835DP80</accession>
<dbReference type="InterPro" id="IPR016140">
    <property type="entry name" value="Bifunc_inhib/LTP/seed_store"/>
</dbReference>
<dbReference type="PANTHER" id="PTHR33076">
    <property type="entry name" value="NON-SPECIFIC LIPID-TRANSFER PROTEIN 2-RELATED"/>
    <property type="match status" value="1"/>
</dbReference>
<dbReference type="Pfam" id="PF00234">
    <property type="entry name" value="Tryp_alpha_amyl"/>
    <property type="match status" value="1"/>
</dbReference>
<dbReference type="GO" id="GO:0006869">
    <property type="term" value="P:lipid transport"/>
    <property type="evidence" value="ECO:0007669"/>
    <property type="project" value="InterPro"/>
</dbReference>
<dbReference type="SUPFAM" id="SSF47699">
    <property type="entry name" value="Bifunctional inhibitor/lipid-transfer protein/seed storage 2S albumin"/>
    <property type="match status" value="1"/>
</dbReference>
<sequence length="114" mass="11915">MVKGFCGWILSLVALALIMSRANGSLCGDAVNALIPCGSFLVGAGPPTPSNECCTSAQKLTKLAQTTATRRALCQCLKDNGPSFGVKPQRAKQLPTLCKFSLSIPISPTVNCNM</sequence>
<proteinExistence type="inferred from homology"/>
<gene>
    <name evidence="4" type="ORF">HHK36_003328</name>
</gene>
<evidence type="ECO:0000313" key="4">
    <source>
        <dbReference type="EMBL" id="KAF8410791.1"/>
    </source>
</evidence>
<feature type="domain" description="Bifunctional inhibitor/plant lipid transfer protein/seed storage helical" evidence="3">
    <location>
        <begin position="27"/>
        <end position="112"/>
    </location>
</feature>
<dbReference type="InterPro" id="IPR036312">
    <property type="entry name" value="Bifun_inhib/LTP/seed_sf"/>
</dbReference>
<protein>
    <recommendedName>
        <fullName evidence="1">Non-specific lipid-transfer protein</fullName>
    </recommendedName>
</protein>
<organism evidence="4 5">
    <name type="scientific">Tetracentron sinense</name>
    <name type="common">Spur-leaf</name>
    <dbReference type="NCBI Taxonomy" id="13715"/>
    <lineage>
        <taxon>Eukaryota</taxon>
        <taxon>Viridiplantae</taxon>
        <taxon>Streptophyta</taxon>
        <taxon>Embryophyta</taxon>
        <taxon>Tracheophyta</taxon>
        <taxon>Spermatophyta</taxon>
        <taxon>Magnoliopsida</taxon>
        <taxon>Trochodendrales</taxon>
        <taxon>Trochodendraceae</taxon>
        <taxon>Tetracentron</taxon>
    </lineage>
</organism>
<evidence type="ECO:0000256" key="2">
    <source>
        <dbReference type="SAM" id="SignalP"/>
    </source>
</evidence>
<keyword evidence="1" id="KW-0446">Lipid-binding</keyword>
<dbReference type="CDD" id="cd01960">
    <property type="entry name" value="nsLTP1"/>
    <property type="match status" value="1"/>
</dbReference>
<comment type="similarity">
    <text evidence="1">Belongs to the plant LTP family.</text>
</comment>
<evidence type="ECO:0000313" key="5">
    <source>
        <dbReference type="Proteomes" id="UP000655225"/>
    </source>
</evidence>
<keyword evidence="2" id="KW-0732">Signal</keyword>
<reference evidence="4 5" key="1">
    <citation type="submission" date="2020-04" db="EMBL/GenBank/DDBJ databases">
        <title>Plant Genome Project.</title>
        <authorList>
            <person name="Zhang R.-G."/>
        </authorList>
    </citation>
    <scope>NUCLEOTIDE SEQUENCE [LARGE SCALE GENOMIC DNA]</scope>
    <source>
        <strain evidence="4">YNK0</strain>
        <tissue evidence="4">Leaf</tissue>
    </source>
</reference>
<feature type="signal peptide" evidence="2">
    <location>
        <begin position="1"/>
        <end position="24"/>
    </location>
</feature>
<dbReference type="InterPro" id="IPR000528">
    <property type="entry name" value="Plant_nsLTP"/>
</dbReference>
<evidence type="ECO:0000256" key="1">
    <source>
        <dbReference type="RuleBase" id="RU000628"/>
    </source>
</evidence>
<keyword evidence="1" id="KW-0813">Transport</keyword>
<dbReference type="PRINTS" id="PR00382">
    <property type="entry name" value="LIPIDTRNSFER"/>
</dbReference>
<name>A0A835DP80_TETSI</name>
<dbReference type="OrthoDB" id="1876592at2759"/>
<dbReference type="Proteomes" id="UP000655225">
    <property type="component" value="Unassembled WGS sequence"/>
</dbReference>
<dbReference type="Gene3D" id="1.10.110.10">
    <property type="entry name" value="Plant lipid-transfer and hydrophobic proteins"/>
    <property type="match status" value="1"/>
</dbReference>
<dbReference type="GO" id="GO:0008289">
    <property type="term" value="F:lipid binding"/>
    <property type="evidence" value="ECO:0007669"/>
    <property type="project" value="UniProtKB-KW"/>
</dbReference>
<dbReference type="EMBL" id="JABCRI010000002">
    <property type="protein sequence ID" value="KAF8410791.1"/>
    <property type="molecule type" value="Genomic_DNA"/>
</dbReference>
<dbReference type="OMA" id="NACPANG"/>
<evidence type="ECO:0000259" key="3">
    <source>
        <dbReference type="SMART" id="SM00499"/>
    </source>
</evidence>
<dbReference type="SMART" id="SM00499">
    <property type="entry name" value="AAI"/>
    <property type="match status" value="1"/>
</dbReference>
<dbReference type="AlphaFoldDB" id="A0A835DP80"/>
<feature type="chain" id="PRO_5032421630" description="Non-specific lipid-transfer protein" evidence="2">
    <location>
        <begin position="25"/>
        <end position="114"/>
    </location>
</feature>
<comment type="caution">
    <text evidence="4">The sequence shown here is derived from an EMBL/GenBank/DDBJ whole genome shotgun (WGS) entry which is preliminary data.</text>
</comment>
<keyword evidence="5" id="KW-1185">Reference proteome</keyword>
<comment type="function">
    <text evidence="1">Plant non-specific lipid-transfer proteins transfer phospholipids as well as galactolipids across membranes. May play a role in wax or cutin deposition in the cell walls of expanding epidermal cells and certain secretory tissues.</text>
</comment>